<sequence>MISDKKNRYSVSHNLILLVFIIALLMQKGVAGQAISGFVSDSKSGERLLYAGIYLANTAKGTSTNGYGFFSITPGLPQGDPVVLVITYVGYLSDTLLLNNLMKDTLVNIRLKAGLELRPVEIISGNSSGGTSSPGMHRLTAQVIKSLPALGGETDLIKVYQLTPGVQQGHEGTSGLHVRGGSPDQNLIMLDDVPLYNINHLGGFISAFNTDAIKSSTLIKGGFPARFGGRLSSVLDVSMADGNLSKTSGNLSLGIISARFSLNGPIRKNESSYLISFRRFYFDLIAKPLAQRANPGSTVGYNFYDLNIKLSRIINTNNRVYFSLYNGDDKTLAGFREKTDDGTDFYMQTNRWGNTMAALRWNHLFSSRLFSNTILHFTRYRVNNQLESETSNGNNKYTTENQLLSGIGEISLKPGTEYYINPETRIYSGIQLTYRYFRPNNYTYDVSDGNQQFQSGHNHKMLMEAFEGILYAGGEITRPAGHTLELGGRINTFTINKRFYIIPEPRIKANFHHNKNLNSFVSFDVMSQNMHITGNNSIGMPVEYLLPATNRIPPSLMKQFSAGVEYRSGNGMIYTSELYYKHFSRLAVLKDGASLWEGRENWEALFAGNGKGRAYGAEFMATRNEGNPTGWISYTLARSERKFDEINNGLIFPDQFDVRHSINIAMMLKIDEDADLSLAWVFNSGYRLTLPVSKYYVPVEAGDYTHMNEMYIYSNRNEFKTKPYHRLDISFNFHKQKKKYLRTFTLGIINLYNQRNPNAFYFTEIENFGPNNTRYKRITLMQRSFFPFMPNVGWSIRF</sequence>
<proteinExistence type="predicted"/>
<dbReference type="Pfam" id="PF13715">
    <property type="entry name" value="CarbopepD_reg_2"/>
    <property type="match status" value="1"/>
</dbReference>
<comment type="caution">
    <text evidence="2">The sequence shown here is derived from an EMBL/GenBank/DDBJ whole genome shotgun (WGS) entry which is preliminary data.</text>
</comment>
<dbReference type="AlphaFoldDB" id="A0A644W0W7"/>
<dbReference type="InterPro" id="IPR037066">
    <property type="entry name" value="Plug_dom_sf"/>
</dbReference>
<dbReference type="Gene3D" id="2.170.130.10">
    <property type="entry name" value="TonB-dependent receptor, plug domain"/>
    <property type="match status" value="1"/>
</dbReference>
<dbReference type="SUPFAM" id="SSF49464">
    <property type="entry name" value="Carboxypeptidase regulatory domain-like"/>
    <property type="match status" value="1"/>
</dbReference>
<gene>
    <name evidence="2" type="ORF">SDC9_43575</name>
</gene>
<dbReference type="InterPro" id="IPR008969">
    <property type="entry name" value="CarboxyPept-like_regulatory"/>
</dbReference>
<evidence type="ECO:0000313" key="2">
    <source>
        <dbReference type="EMBL" id="MPL97384.1"/>
    </source>
</evidence>
<feature type="domain" description="TonB-dependent receptor plug" evidence="1">
    <location>
        <begin position="152"/>
        <end position="230"/>
    </location>
</feature>
<dbReference type="Pfam" id="PF07715">
    <property type="entry name" value="Plug"/>
    <property type="match status" value="1"/>
</dbReference>
<protein>
    <recommendedName>
        <fullName evidence="1">TonB-dependent receptor plug domain-containing protein</fullName>
    </recommendedName>
</protein>
<name>A0A644W0W7_9ZZZZ</name>
<dbReference type="InterPro" id="IPR012910">
    <property type="entry name" value="Plug_dom"/>
</dbReference>
<dbReference type="EMBL" id="VSSQ01000553">
    <property type="protein sequence ID" value="MPL97384.1"/>
    <property type="molecule type" value="Genomic_DNA"/>
</dbReference>
<dbReference type="SUPFAM" id="SSF56935">
    <property type="entry name" value="Porins"/>
    <property type="match status" value="1"/>
</dbReference>
<reference evidence="2" key="1">
    <citation type="submission" date="2019-08" db="EMBL/GenBank/DDBJ databases">
        <authorList>
            <person name="Kucharzyk K."/>
            <person name="Murdoch R.W."/>
            <person name="Higgins S."/>
            <person name="Loffler F."/>
        </authorList>
    </citation>
    <scope>NUCLEOTIDE SEQUENCE</scope>
</reference>
<evidence type="ECO:0000259" key="1">
    <source>
        <dbReference type="Pfam" id="PF07715"/>
    </source>
</evidence>
<organism evidence="2">
    <name type="scientific">bioreactor metagenome</name>
    <dbReference type="NCBI Taxonomy" id="1076179"/>
    <lineage>
        <taxon>unclassified sequences</taxon>
        <taxon>metagenomes</taxon>
        <taxon>ecological metagenomes</taxon>
    </lineage>
</organism>
<accession>A0A644W0W7</accession>